<dbReference type="PIRSF" id="PIRSF000040">
    <property type="entry name" value="MMOH_comp"/>
    <property type="match status" value="1"/>
</dbReference>
<dbReference type="InterPro" id="IPR003430">
    <property type="entry name" value="Phenol_Hydrox"/>
</dbReference>
<organism evidence="4 5">
    <name type="scientific">Methylibium petroleiphilum (strain ATCC BAA-1232 / LMG 22953 / PM1)</name>
    <dbReference type="NCBI Taxonomy" id="420662"/>
    <lineage>
        <taxon>Bacteria</taxon>
        <taxon>Pseudomonadati</taxon>
        <taxon>Pseudomonadota</taxon>
        <taxon>Betaproteobacteria</taxon>
        <taxon>Burkholderiales</taxon>
        <taxon>Sphaerotilaceae</taxon>
        <taxon>Methylibium</taxon>
    </lineage>
</organism>
<dbReference type="InterPro" id="IPR012078">
    <property type="entry name" value="MP_mOase_hydro"/>
</dbReference>
<dbReference type="Pfam" id="PF02332">
    <property type="entry name" value="Phenol_Hydrox"/>
    <property type="match status" value="1"/>
</dbReference>
<dbReference type="InterPro" id="IPR012348">
    <property type="entry name" value="RNR-like"/>
</dbReference>
<dbReference type="InterPro" id="IPR009078">
    <property type="entry name" value="Ferritin-like_SF"/>
</dbReference>
<dbReference type="SUPFAM" id="SSF47240">
    <property type="entry name" value="Ferritin-like"/>
    <property type="match status" value="1"/>
</dbReference>
<dbReference type="HOGENOM" id="CLU_061948_1_0_4"/>
<name>A2SEC5_METPP</name>
<dbReference type="eggNOG" id="ENOG502Z7Z9">
    <property type="taxonomic scope" value="Bacteria"/>
</dbReference>
<evidence type="ECO:0000313" key="4">
    <source>
        <dbReference type="EMBL" id="ABM93914.1"/>
    </source>
</evidence>
<dbReference type="KEGG" id="mpt:Mpe_A0952"/>
<protein>
    <submittedName>
        <fullName evidence="4">Propane monoxygenase hydroxylase small subunit</fullName>
    </submittedName>
</protein>
<reference evidence="4 5" key="1">
    <citation type="journal article" date="2007" name="J. Bacteriol.">
        <title>Whole-genome analysis of the methyl tert-butyl ether-degrading beta-proteobacterium Methylibium petroleiphilum PM1.</title>
        <authorList>
            <person name="Kane S.R."/>
            <person name="Chakicherla A.Y."/>
            <person name="Chain P.S.G."/>
            <person name="Schmidt R."/>
            <person name="Shin M.W."/>
            <person name="Legler T.C."/>
            <person name="Scow K.M."/>
            <person name="Larimer F.W."/>
            <person name="Lucas S.M."/>
            <person name="Richardson P.M."/>
            <person name="Hristova K.R."/>
        </authorList>
    </citation>
    <scope>NUCLEOTIDE SEQUENCE [LARGE SCALE GENOMIC DNA]</scope>
    <source>
        <strain evidence="5">ATCC BAA-1232 / LMG 22953 / PM1</strain>
    </source>
</reference>
<keyword evidence="2" id="KW-0503">Monooxygenase</keyword>
<dbReference type="EMBL" id="CP000555">
    <property type="protein sequence ID" value="ABM93914.1"/>
    <property type="molecule type" value="Genomic_DNA"/>
</dbReference>
<gene>
    <name evidence="4" type="primary">ormC</name>
    <name evidence="4" type="ordered locus">Mpe_A0952</name>
</gene>
<dbReference type="AlphaFoldDB" id="A2SEC5"/>
<dbReference type="Proteomes" id="UP000000366">
    <property type="component" value="Chromosome"/>
</dbReference>
<feature type="region of interest" description="Disordered" evidence="3">
    <location>
        <begin position="1"/>
        <end position="21"/>
    </location>
</feature>
<dbReference type="RefSeq" id="WP_011828552.1">
    <property type="nucleotide sequence ID" value="NC_008825.1"/>
</dbReference>
<keyword evidence="1" id="KW-0560">Oxidoreductase</keyword>
<accession>A2SEC5</accession>
<keyword evidence="5" id="KW-1185">Reference proteome</keyword>
<sequence>MSQATNNTTPDTPSTATGAAGSARFAGWDSRKYNYFTPKGRKATHYEDMTLDVQPDPKRYLLQDWIMSFGNGDTTYTESWTAARSSDWHVYRSVDEEWERTHYQRQSTIVGMISQAIENARRSGAAQRYDKTWVKVLEKHLGAYKHAEFGLGTSLMHAQRYGYTQMINSTILTNSSYKLRFAQDITLYLGDIGLDIEGFDAEIGKTQWLEDPIWQPTRQLIEAIGGATDYLEKYFAVNMVFEPLVGELFRSGFFMQAAAAQNDFLTPTVVSSAEGDYQRNLANSVELFHMLTADATHGAHNKALFAGWMARYGDMAVSAAKNLQPIWSLPRTKVAQFEAAYAAAVERVKAISQQIGVALPASLAA</sequence>
<proteinExistence type="predicted"/>
<evidence type="ECO:0000256" key="1">
    <source>
        <dbReference type="ARBA" id="ARBA00023002"/>
    </source>
</evidence>
<evidence type="ECO:0000256" key="3">
    <source>
        <dbReference type="SAM" id="MobiDB-lite"/>
    </source>
</evidence>
<dbReference type="STRING" id="420662.Mpe_A0952"/>
<dbReference type="GO" id="GO:0016709">
    <property type="term" value="F:oxidoreductase activity, acting on paired donors, with incorporation or reduction of molecular oxygen, NAD(P)H as one donor, and incorporation of one atom of oxygen"/>
    <property type="evidence" value="ECO:0007669"/>
    <property type="project" value="InterPro"/>
</dbReference>
<dbReference type="Gene3D" id="1.10.620.20">
    <property type="entry name" value="Ribonucleotide Reductase, subunit A"/>
    <property type="match status" value="1"/>
</dbReference>
<evidence type="ECO:0000256" key="2">
    <source>
        <dbReference type="ARBA" id="ARBA00023033"/>
    </source>
</evidence>
<dbReference type="CDD" id="cd01058">
    <property type="entry name" value="AAMH_B"/>
    <property type="match status" value="1"/>
</dbReference>
<evidence type="ECO:0000313" key="5">
    <source>
        <dbReference type="Proteomes" id="UP000000366"/>
    </source>
</evidence>